<dbReference type="EMBL" id="CP036274">
    <property type="protein sequence ID" value="QDU28093.1"/>
    <property type="molecule type" value="Genomic_DNA"/>
</dbReference>
<name>A0A517YCX6_9BACT</name>
<evidence type="ECO:0000313" key="4">
    <source>
        <dbReference type="Proteomes" id="UP000315017"/>
    </source>
</evidence>
<feature type="signal peptide" evidence="2">
    <location>
        <begin position="1"/>
        <end position="25"/>
    </location>
</feature>
<feature type="chain" id="PRO_5021740021" evidence="2">
    <location>
        <begin position="26"/>
        <end position="105"/>
    </location>
</feature>
<proteinExistence type="predicted"/>
<gene>
    <name evidence="3" type="ORF">ETAA8_31860</name>
</gene>
<dbReference type="KEGG" id="aagg:ETAA8_31860"/>
<protein>
    <submittedName>
        <fullName evidence="3">Uncharacterized protein</fullName>
    </submittedName>
</protein>
<accession>A0A517YCX6</accession>
<reference evidence="3 4" key="1">
    <citation type="submission" date="2019-02" db="EMBL/GenBank/DDBJ databases">
        <title>Deep-cultivation of Planctomycetes and their phenomic and genomic characterization uncovers novel biology.</title>
        <authorList>
            <person name="Wiegand S."/>
            <person name="Jogler M."/>
            <person name="Boedeker C."/>
            <person name="Pinto D."/>
            <person name="Vollmers J."/>
            <person name="Rivas-Marin E."/>
            <person name="Kohn T."/>
            <person name="Peeters S.H."/>
            <person name="Heuer A."/>
            <person name="Rast P."/>
            <person name="Oberbeckmann S."/>
            <person name="Bunk B."/>
            <person name="Jeske O."/>
            <person name="Meyerdierks A."/>
            <person name="Storesund J.E."/>
            <person name="Kallscheuer N."/>
            <person name="Luecker S."/>
            <person name="Lage O.M."/>
            <person name="Pohl T."/>
            <person name="Merkel B.J."/>
            <person name="Hornburger P."/>
            <person name="Mueller R.-W."/>
            <person name="Bruemmer F."/>
            <person name="Labrenz M."/>
            <person name="Spormann A.M."/>
            <person name="Op den Camp H."/>
            <person name="Overmann J."/>
            <person name="Amann R."/>
            <person name="Jetten M.S.M."/>
            <person name="Mascher T."/>
            <person name="Medema M.H."/>
            <person name="Devos D.P."/>
            <person name="Kaster A.-K."/>
            <person name="Ovreas L."/>
            <person name="Rohde M."/>
            <person name="Galperin M.Y."/>
            <person name="Jogler C."/>
        </authorList>
    </citation>
    <scope>NUCLEOTIDE SEQUENCE [LARGE SCALE GENOMIC DNA]</scope>
    <source>
        <strain evidence="3 4">ETA_A8</strain>
    </source>
</reference>
<organism evidence="3 4">
    <name type="scientific">Anatilimnocola aggregata</name>
    <dbReference type="NCBI Taxonomy" id="2528021"/>
    <lineage>
        <taxon>Bacteria</taxon>
        <taxon>Pseudomonadati</taxon>
        <taxon>Planctomycetota</taxon>
        <taxon>Planctomycetia</taxon>
        <taxon>Pirellulales</taxon>
        <taxon>Pirellulaceae</taxon>
        <taxon>Anatilimnocola</taxon>
    </lineage>
</organism>
<evidence type="ECO:0000256" key="2">
    <source>
        <dbReference type="SAM" id="SignalP"/>
    </source>
</evidence>
<dbReference type="AlphaFoldDB" id="A0A517YCX6"/>
<evidence type="ECO:0000313" key="3">
    <source>
        <dbReference type="EMBL" id="QDU28093.1"/>
    </source>
</evidence>
<keyword evidence="2" id="KW-0732">Signal</keyword>
<evidence type="ECO:0000256" key="1">
    <source>
        <dbReference type="SAM" id="MobiDB-lite"/>
    </source>
</evidence>
<dbReference type="Proteomes" id="UP000315017">
    <property type="component" value="Chromosome"/>
</dbReference>
<keyword evidence="4" id="KW-1185">Reference proteome</keyword>
<sequence precursor="true">MKTFSILGLAACAALAFAPMSDAQAGGRRCCCGNTVYAAPAAASPAAAATSAPAATVAQNQGYRSFSYQPGAAAPANYYNRGSSYRRSNQPMWMNGGNKSLGRYN</sequence>
<feature type="region of interest" description="Disordered" evidence="1">
    <location>
        <begin position="83"/>
        <end position="105"/>
    </location>
</feature>
<dbReference type="RefSeq" id="WP_145089806.1">
    <property type="nucleotide sequence ID" value="NZ_CP036274.1"/>
</dbReference>
<feature type="compositionally biased region" description="Polar residues" evidence="1">
    <location>
        <begin position="83"/>
        <end position="92"/>
    </location>
</feature>